<evidence type="ECO:0000313" key="2">
    <source>
        <dbReference type="Proteomes" id="UP001283361"/>
    </source>
</evidence>
<comment type="caution">
    <text evidence="1">The sequence shown here is derived from an EMBL/GenBank/DDBJ whole genome shotgun (WGS) entry which is preliminary data.</text>
</comment>
<name>A0AAE1A4F2_9GAST</name>
<accession>A0AAE1A4F2</accession>
<proteinExistence type="predicted"/>
<dbReference type="AlphaFoldDB" id="A0AAE1A4F2"/>
<gene>
    <name evidence="1" type="ORF">RRG08_051595</name>
</gene>
<dbReference type="EMBL" id="JAWDGP010002758">
    <property type="protein sequence ID" value="KAK3780117.1"/>
    <property type="molecule type" value="Genomic_DNA"/>
</dbReference>
<dbReference type="Proteomes" id="UP001283361">
    <property type="component" value="Unassembled WGS sequence"/>
</dbReference>
<organism evidence="1 2">
    <name type="scientific">Elysia crispata</name>
    <name type="common">lettuce slug</name>
    <dbReference type="NCBI Taxonomy" id="231223"/>
    <lineage>
        <taxon>Eukaryota</taxon>
        <taxon>Metazoa</taxon>
        <taxon>Spiralia</taxon>
        <taxon>Lophotrochozoa</taxon>
        <taxon>Mollusca</taxon>
        <taxon>Gastropoda</taxon>
        <taxon>Heterobranchia</taxon>
        <taxon>Euthyneura</taxon>
        <taxon>Panpulmonata</taxon>
        <taxon>Sacoglossa</taxon>
        <taxon>Placobranchoidea</taxon>
        <taxon>Plakobranchidae</taxon>
        <taxon>Elysia</taxon>
    </lineage>
</organism>
<sequence length="130" mass="14984">MVELTTKVAAKTRVLNFANQVITFQMKTAYPEWVTPVVVDLPPQGRHHLRRGCGIWCKPYNVFQEPTRRYLRHLVWAVPDDVLLRAWARDTVAYLNQTVHQDQGDDDLQPEHPRGAELSLQFFHSSSASC</sequence>
<keyword evidence="2" id="KW-1185">Reference proteome</keyword>
<protein>
    <submittedName>
        <fullName evidence="1">Uncharacterized protein</fullName>
    </submittedName>
</protein>
<evidence type="ECO:0000313" key="1">
    <source>
        <dbReference type="EMBL" id="KAK3780117.1"/>
    </source>
</evidence>
<reference evidence="1" key="1">
    <citation type="journal article" date="2023" name="G3 (Bethesda)">
        <title>A reference genome for the long-term kleptoplast-retaining sea slug Elysia crispata morphotype clarki.</title>
        <authorList>
            <person name="Eastman K.E."/>
            <person name="Pendleton A.L."/>
            <person name="Shaikh M.A."/>
            <person name="Suttiyut T."/>
            <person name="Ogas R."/>
            <person name="Tomko P."/>
            <person name="Gavelis G."/>
            <person name="Widhalm J.R."/>
            <person name="Wisecaver J.H."/>
        </authorList>
    </citation>
    <scope>NUCLEOTIDE SEQUENCE</scope>
    <source>
        <strain evidence="1">ECLA1</strain>
    </source>
</reference>